<evidence type="ECO:0000256" key="1">
    <source>
        <dbReference type="SAM" id="SignalP"/>
    </source>
</evidence>
<dbReference type="KEGG" id="foc:113215786"/>
<evidence type="ECO:0000259" key="2">
    <source>
        <dbReference type="PROSITE" id="PS51465"/>
    </source>
</evidence>
<sequence>MLIYVVLAAALPLALACPCPPAPAASEVCGSDLVTYPSQCNLQCAAVPGLSLKHAGPCSPVEEEDSAAQQTDGRDQSRRSATEEKKKREECKWKPQCLIAEDCGCRKEDSLCHNMCWRNCDCSCAGYPRGGVIYDLYTECWFRAKCDETYRQCKEDCGGQECEAQCWLDNYKCECECVQEATASQWKLSWDACLERDQCHNRTCSECTAADPADELCAKRCERKCQCACAGHPRRDLSGEWEECFIGTQSCEAAHRACAEKCIDQECRDKCHLESLDCSCVCRSAPEAEWRAWGECKTKEQCKYKRCSSECLEGDKVCKERCQHNCECRCFGINADNMEDDSVKQCTINFGCQTKMKKCLKHCDTLNDKAKRKECVYRCSIASEKCHCECARSRPPKIPESEERVEIIQHCNFIC</sequence>
<reference evidence="4" key="1">
    <citation type="submission" date="2025-08" db="UniProtKB">
        <authorList>
            <consortium name="RefSeq"/>
        </authorList>
    </citation>
    <scope>IDENTIFICATION</scope>
    <source>
        <tissue evidence="4">Whole organism</tissue>
    </source>
</reference>
<feature type="signal peptide" evidence="1">
    <location>
        <begin position="1"/>
        <end position="16"/>
    </location>
</feature>
<feature type="domain" description="Kazal-like" evidence="2">
    <location>
        <begin position="11"/>
        <end position="60"/>
    </location>
</feature>
<evidence type="ECO:0000313" key="3">
    <source>
        <dbReference type="Proteomes" id="UP000504606"/>
    </source>
</evidence>
<accession>A0A6J1TCE6</accession>
<keyword evidence="3" id="KW-1185">Reference proteome</keyword>
<proteinExistence type="predicted"/>
<dbReference type="PROSITE" id="PS51465">
    <property type="entry name" value="KAZAL_2"/>
    <property type="match status" value="1"/>
</dbReference>
<dbReference type="InterPro" id="IPR036058">
    <property type="entry name" value="Kazal_dom_sf"/>
</dbReference>
<dbReference type="RefSeq" id="XP_026291234.1">
    <property type="nucleotide sequence ID" value="XM_026435449.2"/>
</dbReference>
<feature type="chain" id="PRO_5026779890" evidence="1">
    <location>
        <begin position="17"/>
        <end position="415"/>
    </location>
</feature>
<name>A0A6J1TCE6_FRAOC</name>
<dbReference type="InterPro" id="IPR002350">
    <property type="entry name" value="Kazal_dom"/>
</dbReference>
<evidence type="ECO:0000313" key="4">
    <source>
        <dbReference type="RefSeq" id="XP_026291234.1"/>
    </source>
</evidence>
<organism evidence="3 4">
    <name type="scientific">Frankliniella occidentalis</name>
    <name type="common">Western flower thrips</name>
    <name type="synonym">Euthrips occidentalis</name>
    <dbReference type="NCBI Taxonomy" id="133901"/>
    <lineage>
        <taxon>Eukaryota</taxon>
        <taxon>Metazoa</taxon>
        <taxon>Ecdysozoa</taxon>
        <taxon>Arthropoda</taxon>
        <taxon>Hexapoda</taxon>
        <taxon>Insecta</taxon>
        <taxon>Pterygota</taxon>
        <taxon>Neoptera</taxon>
        <taxon>Paraneoptera</taxon>
        <taxon>Thysanoptera</taxon>
        <taxon>Terebrantia</taxon>
        <taxon>Thripoidea</taxon>
        <taxon>Thripidae</taxon>
        <taxon>Frankliniella</taxon>
    </lineage>
</organism>
<dbReference type="OrthoDB" id="328123at2759"/>
<dbReference type="SMART" id="SM00280">
    <property type="entry name" value="KAZAL"/>
    <property type="match status" value="1"/>
</dbReference>
<gene>
    <name evidence="4" type="primary">LOC113215786</name>
</gene>
<dbReference type="SUPFAM" id="SSF100895">
    <property type="entry name" value="Kazal-type serine protease inhibitors"/>
    <property type="match status" value="1"/>
</dbReference>
<protein>
    <submittedName>
        <fullName evidence="4">Balbiani ring protein 3-like</fullName>
    </submittedName>
</protein>
<dbReference type="Proteomes" id="UP000504606">
    <property type="component" value="Unplaced"/>
</dbReference>
<dbReference type="AlphaFoldDB" id="A0A6J1TCE6"/>
<dbReference type="GeneID" id="113215786"/>
<keyword evidence="1" id="KW-0732">Signal</keyword>